<protein>
    <submittedName>
        <fullName evidence="2">Uncharacterized protein</fullName>
    </submittedName>
</protein>
<feature type="compositionally biased region" description="Basic and acidic residues" evidence="1">
    <location>
        <begin position="681"/>
        <end position="691"/>
    </location>
</feature>
<feature type="compositionally biased region" description="Low complexity" evidence="1">
    <location>
        <begin position="695"/>
        <end position="715"/>
    </location>
</feature>
<dbReference type="AlphaFoldDB" id="A0A812RGZ2"/>
<proteinExistence type="predicted"/>
<comment type="caution">
    <text evidence="2">The sequence shown here is derived from an EMBL/GenBank/DDBJ whole genome shotgun (WGS) entry which is preliminary data.</text>
</comment>
<name>A0A812RGZ2_SYMPI</name>
<evidence type="ECO:0000313" key="3">
    <source>
        <dbReference type="Proteomes" id="UP000649617"/>
    </source>
</evidence>
<gene>
    <name evidence="2" type="ORF">SPIL2461_LOCUS10709</name>
</gene>
<feature type="region of interest" description="Disordered" evidence="1">
    <location>
        <begin position="673"/>
        <end position="715"/>
    </location>
</feature>
<accession>A0A812RGZ2</accession>
<reference evidence="2" key="1">
    <citation type="submission" date="2021-02" db="EMBL/GenBank/DDBJ databases">
        <authorList>
            <person name="Dougan E. K."/>
            <person name="Rhodes N."/>
            <person name="Thang M."/>
            <person name="Chan C."/>
        </authorList>
    </citation>
    <scope>NUCLEOTIDE SEQUENCE</scope>
</reference>
<organism evidence="2 3">
    <name type="scientific">Symbiodinium pilosum</name>
    <name type="common">Dinoflagellate</name>
    <dbReference type="NCBI Taxonomy" id="2952"/>
    <lineage>
        <taxon>Eukaryota</taxon>
        <taxon>Sar</taxon>
        <taxon>Alveolata</taxon>
        <taxon>Dinophyceae</taxon>
        <taxon>Suessiales</taxon>
        <taxon>Symbiodiniaceae</taxon>
        <taxon>Symbiodinium</taxon>
    </lineage>
</organism>
<evidence type="ECO:0000313" key="2">
    <source>
        <dbReference type="EMBL" id="CAE7439014.1"/>
    </source>
</evidence>
<dbReference type="Proteomes" id="UP000649617">
    <property type="component" value="Unassembled WGS sequence"/>
</dbReference>
<keyword evidence="3" id="KW-1185">Reference proteome</keyword>
<sequence>MWSTLEKSASCEDAAAVLSKLLGVAEKQWPGLQDMMRGQLGSGASQAQCATCKKLFTGLSTLAPFQASKLSADNMRARRYVDNLVKGAAASREVAVKLGYNVGRQRWHRASEPEKDINAGGRPSVINKEAAIAAVRAALEDKSQPSSSLCKKGDDWVVAKTLTERPSRVYLAPDVCSSMSETSFRRLLQAHMVEYRRPRLLTDYCQHCYDLDRKVMVDVRKAIQHWREGLGNVMENYFQAWDAHCAATNLSLEEQAGLYLRDFEHYISKHDANKPCARHQNSAFPCGLFELRKRGSGFDQKRRHELHEQEAMAGHELRALYKLLLGYLHHREAKEVQHASIGALLHNPPLGTVVLLSDWKELETLPQCWQATGDQFFAQARHEVSIWGAELVEHSVQSTAEKPDLVRTQLIVLSTILDHTALRTNQLIRVALQRRQTARKMERLCIVSDCGPHYRSLESCAHHLVTLHQAHGCSVEVHFGCDPRFSKHFSLMLFGWVRQVLQRCKERREDLWEPDDMVKALQSGFAENKKSNPASPHVLCFRDQSPVPDNAVTLQVTKDLKISRSYCLSCEPSRLRSTPNIYDHVFSHKPVAIMVDYYLRDLGKTTESWRVGFWSKGRDAWDTQPQPLQPREETTLSRRYMAQKEYIPNMLARKRALLPDLGEHLRRREKRLARVRRSQKARQEALQKNLRELQSQDSSSDSDSSSGSSSSSSDS</sequence>
<dbReference type="OrthoDB" id="448083at2759"/>
<dbReference type="EMBL" id="CAJNIZ010020316">
    <property type="protein sequence ID" value="CAE7439014.1"/>
    <property type="molecule type" value="Genomic_DNA"/>
</dbReference>
<evidence type="ECO:0000256" key="1">
    <source>
        <dbReference type="SAM" id="MobiDB-lite"/>
    </source>
</evidence>